<evidence type="ECO:0000256" key="2">
    <source>
        <dbReference type="ARBA" id="ARBA00022670"/>
    </source>
</evidence>
<sequence length="294" mass="32666">MSAVILLSLFYVRLATASPIEDALNWNISQIGVLGALPITPEMIAEIGYKEVVYDEDEKIPKTFDARKKWPKCTSLKTVWDQGGCGACWAVGSASVMGDRYCIRNQGNVVLSAYDIMSCCKNCTSKGPCKGGLAIRAWQHWNKVGVVTGGPTKCSGCTCYQYEGVQFNCDHKCRAGYRKSYDSDLTYGRPPKILRKNVEKIQREIMTNGPVVAIFQVFTDFVNLGKEVYIHKSGGLFSHHVVRVIGWGEKKVSGKPVPYWLAVNSRGKQWGDKGLFRILRGENHCGFESTIMAD</sequence>
<keyword evidence="3" id="KW-0378">Hydrolase</keyword>
<feature type="domain" description="Peptidase C1A papain C-terminal" evidence="6">
    <location>
        <begin position="60"/>
        <end position="292"/>
    </location>
</feature>
<dbReference type="CDD" id="cd02620">
    <property type="entry name" value="Peptidase_C1A_CathepsinB"/>
    <property type="match status" value="1"/>
</dbReference>
<evidence type="ECO:0000313" key="7">
    <source>
        <dbReference type="EMBL" id="CAL5141110.1"/>
    </source>
</evidence>
<organism evidence="7 8">
    <name type="scientific">Calicophoron daubneyi</name>
    <name type="common">Rumen fluke</name>
    <name type="synonym">Paramphistomum daubneyi</name>
    <dbReference type="NCBI Taxonomy" id="300641"/>
    <lineage>
        <taxon>Eukaryota</taxon>
        <taxon>Metazoa</taxon>
        <taxon>Spiralia</taxon>
        <taxon>Lophotrochozoa</taxon>
        <taxon>Platyhelminthes</taxon>
        <taxon>Trematoda</taxon>
        <taxon>Digenea</taxon>
        <taxon>Plagiorchiida</taxon>
        <taxon>Pronocephalata</taxon>
        <taxon>Paramphistomoidea</taxon>
        <taxon>Paramphistomidae</taxon>
        <taxon>Calicophoron</taxon>
    </lineage>
</organism>
<dbReference type="Pfam" id="PF00112">
    <property type="entry name" value="Peptidase_C1"/>
    <property type="match status" value="1"/>
</dbReference>
<keyword evidence="4" id="KW-0788">Thiol protease</keyword>
<evidence type="ECO:0000256" key="1">
    <source>
        <dbReference type="ARBA" id="ARBA00008455"/>
    </source>
</evidence>
<comment type="similarity">
    <text evidence="1">Belongs to the peptidase C1 family.</text>
</comment>
<evidence type="ECO:0000313" key="8">
    <source>
        <dbReference type="Proteomes" id="UP001497525"/>
    </source>
</evidence>
<comment type="caution">
    <text evidence="7">The sequence shown here is derived from an EMBL/GenBank/DDBJ whole genome shotgun (WGS) entry which is preliminary data.</text>
</comment>
<dbReference type="EMBL" id="CAXLJL010000822">
    <property type="protein sequence ID" value="CAL5141110.1"/>
    <property type="molecule type" value="Genomic_DNA"/>
</dbReference>
<protein>
    <recommendedName>
        <fullName evidence="6">Peptidase C1A papain C-terminal domain-containing protein</fullName>
    </recommendedName>
</protein>
<name>A0AAV2TXP6_CALDB</name>
<dbReference type="SUPFAM" id="SSF54001">
    <property type="entry name" value="Cysteine proteinases"/>
    <property type="match status" value="1"/>
</dbReference>
<dbReference type="InterPro" id="IPR000169">
    <property type="entry name" value="Pept_cys_AS"/>
</dbReference>
<dbReference type="InterPro" id="IPR000668">
    <property type="entry name" value="Peptidase_C1A_C"/>
</dbReference>
<dbReference type="SMART" id="SM00645">
    <property type="entry name" value="Pept_C1"/>
    <property type="match status" value="1"/>
</dbReference>
<feature type="signal peptide" evidence="5">
    <location>
        <begin position="1"/>
        <end position="17"/>
    </location>
</feature>
<gene>
    <name evidence="7" type="ORF">CDAUBV1_LOCUS16381</name>
</gene>
<proteinExistence type="inferred from homology"/>
<evidence type="ECO:0000256" key="4">
    <source>
        <dbReference type="ARBA" id="ARBA00022807"/>
    </source>
</evidence>
<dbReference type="PRINTS" id="PR00705">
    <property type="entry name" value="PAPAIN"/>
</dbReference>
<keyword evidence="5" id="KW-0732">Signal</keyword>
<dbReference type="GO" id="GO:0006508">
    <property type="term" value="P:proteolysis"/>
    <property type="evidence" value="ECO:0007669"/>
    <property type="project" value="UniProtKB-KW"/>
</dbReference>
<dbReference type="InterPro" id="IPR013128">
    <property type="entry name" value="Peptidase_C1A"/>
</dbReference>
<evidence type="ECO:0000256" key="5">
    <source>
        <dbReference type="SAM" id="SignalP"/>
    </source>
</evidence>
<dbReference type="PANTHER" id="PTHR12411">
    <property type="entry name" value="CYSTEINE PROTEASE FAMILY C1-RELATED"/>
    <property type="match status" value="1"/>
</dbReference>
<dbReference type="Proteomes" id="UP001497525">
    <property type="component" value="Unassembled WGS sequence"/>
</dbReference>
<dbReference type="InterPro" id="IPR038765">
    <property type="entry name" value="Papain-like_cys_pep_sf"/>
</dbReference>
<dbReference type="Gene3D" id="3.90.70.10">
    <property type="entry name" value="Cysteine proteinases"/>
    <property type="match status" value="1"/>
</dbReference>
<accession>A0AAV2TXP6</accession>
<evidence type="ECO:0000256" key="3">
    <source>
        <dbReference type="ARBA" id="ARBA00022801"/>
    </source>
</evidence>
<dbReference type="AlphaFoldDB" id="A0AAV2TXP6"/>
<evidence type="ECO:0000259" key="6">
    <source>
        <dbReference type="SMART" id="SM00645"/>
    </source>
</evidence>
<reference evidence="7" key="1">
    <citation type="submission" date="2024-06" db="EMBL/GenBank/DDBJ databases">
        <authorList>
            <person name="Liu X."/>
            <person name="Lenzi L."/>
            <person name="Haldenby T S."/>
            <person name="Uol C."/>
        </authorList>
    </citation>
    <scope>NUCLEOTIDE SEQUENCE</scope>
</reference>
<feature type="chain" id="PRO_5043371306" description="Peptidase C1A papain C-terminal domain-containing protein" evidence="5">
    <location>
        <begin position="18"/>
        <end position="294"/>
    </location>
</feature>
<keyword evidence="2" id="KW-0645">Protease</keyword>
<dbReference type="PROSITE" id="PS00139">
    <property type="entry name" value="THIOL_PROTEASE_CYS"/>
    <property type="match status" value="1"/>
</dbReference>
<dbReference type="GO" id="GO:0008234">
    <property type="term" value="F:cysteine-type peptidase activity"/>
    <property type="evidence" value="ECO:0007669"/>
    <property type="project" value="UniProtKB-KW"/>
</dbReference>